<reference evidence="3 4" key="1">
    <citation type="submission" date="2021-12" db="EMBL/GenBank/DDBJ databases">
        <title>Genome sequencing of bacteria with rrn-lacking chromosome and rrn-plasmid.</title>
        <authorList>
            <person name="Anda M."/>
            <person name="Iwasaki W."/>
        </authorList>
    </citation>
    <scope>NUCLEOTIDE SEQUENCE [LARGE SCALE GENOMIC DNA]</scope>
    <source>
        <strain evidence="3 4">NBRC 101262</strain>
    </source>
</reference>
<evidence type="ECO:0000256" key="1">
    <source>
        <dbReference type="SAM" id="SignalP"/>
    </source>
</evidence>
<accession>A0ABM7VAW7</accession>
<feature type="domain" description="Outer membrane protein beta-barrel" evidence="2">
    <location>
        <begin position="21"/>
        <end position="196"/>
    </location>
</feature>
<name>A0ABM7VAW7_9BACT</name>
<evidence type="ECO:0000259" key="2">
    <source>
        <dbReference type="Pfam" id="PF13568"/>
    </source>
</evidence>
<gene>
    <name evidence="3" type="ORF">PEPS_01150</name>
</gene>
<protein>
    <recommendedName>
        <fullName evidence="2">Outer membrane protein beta-barrel domain-containing protein</fullName>
    </recommendedName>
</protein>
<dbReference type="Proteomes" id="UP001354989">
    <property type="component" value="Chromosome"/>
</dbReference>
<evidence type="ECO:0000313" key="3">
    <source>
        <dbReference type="EMBL" id="BDC97834.1"/>
    </source>
</evidence>
<evidence type="ECO:0000313" key="4">
    <source>
        <dbReference type="Proteomes" id="UP001354989"/>
    </source>
</evidence>
<organism evidence="3 4">
    <name type="scientific">Persicobacter psychrovividus</name>
    <dbReference type="NCBI Taxonomy" id="387638"/>
    <lineage>
        <taxon>Bacteria</taxon>
        <taxon>Pseudomonadati</taxon>
        <taxon>Bacteroidota</taxon>
        <taxon>Cytophagia</taxon>
        <taxon>Cytophagales</taxon>
        <taxon>Persicobacteraceae</taxon>
        <taxon>Persicobacter</taxon>
    </lineage>
</organism>
<dbReference type="RefSeq" id="WP_338397376.1">
    <property type="nucleotide sequence ID" value="NZ_AP025292.1"/>
</dbReference>
<feature type="chain" id="PRO_5046496482" description="Outer membrane protein beta-barrel domain-containing protein" evidence="1">
    <location>
        <begin position="22"/>
        <end position="249"/>
    </location>
</feature>
<keyword evidence="4" id="KW-1185">Reference proteome</keyword>
<sequence length="249" mass="28154">MRFYKYFLLSLLLMLVAQAKAQQFIGVRGSGGVSTVNFQNNINNANFFTAFTPAYSGGAFYRIYTGPHAGLQTGLDFTKKGFIQRLPASSTQDTLQAASYTYLEVPLMSSFYFFKGSTKVVLNLGPYFAYQLSNTQQLVSRSSGDIISEGPLDYDDFRDNRFDLGIRAELGLLQSFGPNSLELTGVFSMGLKNIINPDYPSAPLGTLNMYLGIQLAYMFQFDNARERFPFVDQRRKLARKKQKKEKRHY</sequence>
<proteinExistence type="predicted"/>
<dbReference type="Pfam" id="PF13568">
    <property type="entry name" value="OMP_b-brl_2"/>
    <property type="match status" value="1"/>
</dbReference>
<feature type="signal peptide" evidence="1">
    <location>
        <begin position="1"/>
        <end position="21"/>
    </location>
</feature>
<dbReference type="InterPro" id="IPR025665">
    <property type="entry name" value="Beta-barrel_OMP_2"/>
</dbReference>
<keyword evidence="1" id="KW-0732">Signal</keyword>
<dbReference type="EMBL" id="AP025292">
    <property type="protein sequence ID" value="BDC97834.1"/>
    <property type="molecule type" value="Genomic_DNA"/>
</dbReference>